<organism evidence="1 2">
    <name type="scientific">Limimaricola soesokkakensis</name>
    <dbReference type="NCBI Taxonomy" id="1343159"/>
    <lineage>
        <taxon>Bacteria</taxon>
        <taxon>Pseudomonadati</taxon>
        <taxon>Pseudomonadota</taxon>
        <taxon>Alphaproteobacteria</taxon>
        <taxon>Rhodobacterales</taxon>
        <taxon>Paracoccaceae</taxon>
        <taxon>Limimaricola</taxon>
    </lineage>
</organism>
<name>A0A1X7A9L4_9RHOB</name>
<reference evidence="1 2" key="1">
    <citation type="submission" date="2017-03" db="EMBL/GenBank/DDBJ databases">
        <authorList>
            <person name="Afonso C.L."/>
            <person name="Miller P.J."/>
            <person name="Scott M.A."/>
            <person name="Spackman E."/>
            <person name="Goraichik I."/>
            <person name="Dimitrov K.M."/>
            <person name="Suarez D.L."/>
            <person name="Swayne D.E."/>
        </authorList>
    </citation>
    <scope>NUCLEOTIDE SEQUENCE [LARGE SCALE GENOMIC DNA]</scope>
    <source>
        <strain evidence="1 2">CECT 8367</strain>
    </source>
</reference>
<evidence type="ECO:0000313" key="1">
    <source>
        <dbReference type="EMBL" id="SLN73925.1"/>
    </source>
</evidence>
<sequence length="250" mass="25483">MVKLNSSGIADLSHRFDYDDSPANNKADGTFPGDDVSPIGFVAAVVDPANGNAPISPITQPIYLTNQGGPVSGGAGSTFGTIVTPIGASSDDWEQFGGGSSSVLEFGLNGSRAQAVGMRFDGIDIPQTAIITDAYLRFTAFATSSEAASFTIGIQGSETAATFSSGAPPQSRVIVDEFAWSNVEQWTAGGTYRTPDISGLIETVIGADGATNAALAFIVAGSGSRVASSFNNGDAPELVLVLDDGSLLTM</sequence>
<accession>A0A1X7A9L4</accession>
<protein>
    <submittedName>
        <fullName evidence="1">Uncharacterized protein</fullName>
    </submittedName>
</protein>
<dbReference type="AlphaFoldDB" id="A0A1X7A9L4"/>
<dbReference type="EMBL" id="FWFY01000041">
    <property type="protein sequence ID" value="SLN73925.1"/>
    <property type="molecule type" value="Genomic_DNA"/>
</dbReference>
<evidence type="ECO:0000313" key="2">
    <source>
        <dbReference type="Proteomes" id="UP000193495"/>
    </source>
</evidence>
<proteinExistence type="predicted"/>
<gene>
    <name evidence="1" type="ORF">LOS8367_03756</name>
</gene>
<dbReference type="Proteomes" id="UP000193495">
    <property type="component" value="Unassembled WGS sequence"/>
</dbReference>